<evidence type="ECO:0000256" key="1">
    <source>
        <dbReference type="ARBA" id="ARBA00022723"/>
    </source>
</evidence>
<protein>
    <recommendedName>
        <fullName evidence="2">Cupin type-2 domain-containing protein</fullName>
    </recommendedName>
</protein>
<evidence type="ECO:0000313" key="3">
    <source>
        <dbReference type="EMBL" id="GAI81128.1"/>
    </source>
</evidence>
<dbReference type="InterPro" id="IPR011051">
    <property type="entry name" value="RmlC_Cupin_sf"/>
</dbReference>
<dbReference type="EMBL" id="BARW01005595">
    <property type="protein sequence ID" value="GAI81128.1"/>
    <property type="molecule type" value="Genomic_DNA"/>
</dbReference>
<dbReference type="PANTHER" id="PTHR35848:SF6">
    <property type="entry name" value="CUPIN TYPE-2 DOMAIN-CONTAINING PROTEIN"/>
    <property type="match status" value="1"/>
</dbReference>
<dbReference type="InterPro" id="IPR013096">
    <property type="entry name" value="Cupin_2"/>
</dbReference>
<sequence>MKIEKSSNIAKVAVEAEGAKDVEIRWLISKEDGAENFAMRMFELQPGGYTPLHEHRHEHEVFVIEGEGIFVYEGKEHQFNRDYVIFVPPNEEHQFRNRGSSVLRLLCLIPMTAA</sequence>
<dbReference type="GO" id="GO:0046872">
    <property type="term" value="F:metal ion binding"/>
    <property type="evidence" value="ECO:0007669"/>
    <property type="project" value="UniProtKB-KW"/>
</dbReference>
<dbReference type="InterPro" id="IPR051610">
    <property type="entry name" value="GPI/OXD"/>
</dbReference>
<evidence type="ECO:0000259" key="2">
    <source>
        <dbReference type="Pfam" id="PF07883"/>
    </source>
</evidence>
<name>X1RKH2_9ZZZZ</name>
<dbReference type="Pfam" id="PF07883">
    <property type="entry name" value="Cupin_2"/>
    <property type="match status" value="1"/>
</dbReference>
<dbReference type="CDD" id="cd02222">
    <property type="entry name" value="cupin_TM1459-like"/>
    <property type="match status" value="1"/>
</dbReference>
<accession>X1RKH2</accession>
<gene>
    <name evidence="3" type="ORF">S12H4_12059</name>
</gene>
<reference evidence="3" key="1">
    <citation type="journal article" date="2014" name="Front. Microbiol.">
        <title>High frequency of phylogenetically diverse reductive dehalogenase-homologous genes in deep subseafloor sedimentary metagenomes.</title>
        <authorList>
            <person name="Kawai M."/>
            <person name="Futagami T."/>
            <person name="Toyoda A."/>
            <person name="Takaki Y."/>
            <person name="Nishi S."/>
            <person name="Hori S."/>
            <person name="Arai W."/>
            <person name="Tsubouchi T."/>
            <person name="Morono Y."/>
            <person name="Uchiyama I."/>
            <person name="Ito T."/>
            <person name="Fujiyama A."/>
            <person name="Inagaki F."/>
            <person name="Takami H."/>
        </authorList>
    </citation>
    <scope>NUCLEOTIDE SEQUENCE</scope>
    <source>
        <strain evidence="3">Expedition CK06-06</strain>
    </source>
</reference>
<dbReference type="SUPFAM" id="SSF51182">
    <property type="entry name" value="RmlC-like cupins"/>
    <property type="match status" value="1"/>
</dbReference>
<proteinExistence type="predicted"/>
<feature type="domain" description="Cupin type-2" evidence="2">
    <location>
        <begin position="41"/>
        <end position="108"/>
    </location>
</feature>
<organism evidence="3">
    <name type="scientific">marine sediment metagenome</name>
    <dbReference type="NCBI Taxonomy" id="412755"/>
    <lineage>
        <taxon>unclassified sequences</taxon>
        <taxon>metagenomes</taxon>
        <taxon>ecological metagenomes</taxon>
    </lineage>
</organism>
<dbReference type="AlphaFoldDB" id="X1RKH2"/>
<dbReference type="Gene3D" id="2.60.120.10">
    <property type="entry name" value="Jelly Rolls"/>
    <property type="match status" value="1"/>
</dbReference>
<dbReference type="InterPro" id="IPR014710">
    <property type="entry name" value="RmlC-like_jellyroll"/>
</dbReference>
<comment type="caution">
    <text evidence="3">The sequence shown here is derived from an EMBL/GenBank/DDBJ whole genome shotgun (WGS) entry which is preliminary data.</text>
</comment>
<keyword evidence="1" id="KW-0479">Metal-binding</keyword>
<dbReference type="PANTHER" id="PTHR35848">
    <property type="entry name" value="OXALATE-BINDING PROTEIN"/>
    <property type="match status" value="1"/>
</dbReference>